<keyword evidence="6 8" id="KW-0812">Transmembrane</keyword>
<dbReference type="GO" id="GO:0005886">
    <property type="term" value="C:plasma membrane"/>
    <property type="evidence" value="ECO:0007669"/>
    <property type="project" value="UniProtKB-SubCell"/>
</dbReference>
<dbReference type="InterPro" id="IPR007329">
    <property type="entry name" value="FMN-bd"/>
</dbReference>
<sequence length="220" mass="23089">MERLKSTLPNMLLSLTLISAIAGAILAGVYMLTEQPIAASKAATLQNAIRAVVPEFDNQPIEEAFMAATPEGDSLKIYPAKMGGQLVGAAVESNTQKGFSGEIRVIVGFDAEGKLFNYSVLQHAETPGLGSKMQDWFRMEGTDRNVLGSDLSQGPLRVKKDGGTVDAITAATISSRAFLDAVNRAYSAFSGTGTADAVSGATAEMAGQSNEEKEGGNDHE</sequence>
<evidence type="ECO:0000256" key="8">
    <source>
        <dbReference type="SAM" id="Phobius"/>
    </source>
</evidence>
<dbReference type="NCBIfam" id="TIGR01947">
    <property type="entry name" value="rnfG"/>
    <property type="match status" value="1"/>
</dbReference>
<keyword evidence="5 6" id="KW-0249">Electron transport</keyword>
<keyword evidence="6" id="KW-1278">Translocase</keyword>
<feature type="domain" description="FMN-binding" evidence="9">
    <location>
        <begin position="98"/>
        <end position="189"/>
    </location>
</feature>
<comment type="subunit">
    <text evidence="6">The complex is composed of six subunits: RnfA, RnfB, RnfC, RnfD, RnfE and RnfG.</text>
</comment>
<keyword evidence="6 8" id="KW-1133">Transmembrane helix</keyword>
<comment type="similarity">
    <text evidence="6">Belongs to the RnfG family.</text>
</comment>
<keyword evidence="4 6" id="KW-0288">FMN</keyword>
<name>A0A9D1X7W7_9BACT</name>
<feature type="region of interest" description="Disordered" evidence="7">
    <location>
        <begin position="199"/>
        <end position="220"/>
    </location>
</feature>
<dbReference type="EMBL" id="DXEL01000044">
    <property type="protein sequence ID" value="HIX74544.1"/>
    <property type="molecule type" value="Genomic_DNA"/>
</dbReference>
<evidence type="ECO:0000313" key="11">
    <source>
        <dbReference type="Proteomes" id="UP000886740"/>
    </source>
</evidence>
<organism evidence="10 11">
    <name type="scientific">Candidatus Parabacteroides intestinipullorum</name>
    <dbReference type="NCBI Taxonomy" id="2838723"/>
    <lineage>
        <taxon>Bacteria</taxon>
        <taxon>Pseudomonadati</taxon>
        <taxon>Bacteroidota</taxon>
        <taxon>Bacteroidia</taxon>
        <taxon>Bacteroidales</taxon>
        <taxon>Tannerellaceae</taxon>
        <taxon>Parabacteroides</taxon>
    </lineage>
</organism>
<evidence type="ECO:0000259" key="9">
    <source>
        <dbReference type="SMART" id="SM00900"/>
    </source>
</evidence>
<reference evidence="10" key="1">
    <citation type="journal article" date="2021" name="PeerJ">
        <title>Extensive microbial diversity within the chicken gut microbiome revealed by metagenomics and culture.</title>
        <authorList>
            <person name="Gilroy R."/>
            <person name="Ravi A."/>
            <person name="Getino M."/>
            <person name="Pursley I."/>
            <person name="Horton D.L."/>
            <person name="Alikhan N.F."/>
            <person name="Baker D."/>
            <person name="Gharbi K."/>
            <person name="Hall N."/>
            <person name="Watson M."/>
            <person name="Adriaenssens E.M."/>
            <person name="Foster-Nyarko E."/>
            <person name="Jarju S."/>
            <person name="Secka A."/>
            <person name="Antonio M."/>
            <person name="Oren A."/>
            <person name="Chaudhuri R.R."/>
            <person name="La Ragione R."/>
            <person name="Hildebrand F."/>
            <person name="Pallen M.J."/>
        </authorList>
    </citation>
    <scope>NUCLEOTIDE SEQUENCE</scope>
    <source>
        <strain evidence="10">ChiGjej6B6-14162</strain>
    </source>
</reference>
<protein>
    <recommendedName>
        <fullName evidence="6">Ion-translocating oxidoreductase complex subunit G</fullName>
        <ecNumber evidence="6">7.-.-.-</ecNumber>
    </recommendedName>
    <alternativeName>
        <fullName evidence="6">Rnf electron transport complex subunit G</fullName>
    </alternativeName>
</protein>
<accession>A0A9D1X7W7</accession>
<keyword evidence="6" id="KW-1003">Cell membrane</keyword>
<dbReference type="Proteomes" id="UP000886740">
    <property type="component" value="Unassembled WGS sequence"/>
</dbReference>
<reference evidence="10" key="2">
    <citation type="submission" date="2021-04" db="EMBL/GenBank/DDBJ databases">
        <authorList>
            <person name="Gilroy R."/>
        </authorList>
    </citation>
    <scope>NUCLEOTIDE SEQUENCE</scope>
    <source>
        <strain evidence="10">ChiGjej6B6-14162</strain>
    </source>
</reference>
<dbReference type="InterPro" id="IPR010209">
    <property type="entry name" value="Ion_transpt_RnfG/RsxG"/>
</dbReference>
<keyword evidence="2 6" id="KW-0597">Phosphoprotein</keyword>
<dbReference type="PIRSF" id="PIRSF006091">
    <property type="entry name" value="E_trnsport_RnfG"/>
    <property type="match status" value="1"/>
</dbReference>
<evidence type="ECO:0000256" key="3">
    <source>
        <dbReference type="ARBA" id="ARBA00022630"/>
    </source>
</evidence>
<dbReference type="PANTHER" id="PTHR36118:SF1">
    <property type="entry name" value="ION-TRANSLOCATING OXIDOREDUCTASE COMPLEX SUBUNIT G"/>
    <property type="match status" value="1"/>
</dbReference>
<dbReference type="Pfam" id="PF04205">
    <property type="entry name" value="FMN_bind"/>
    <property type="match status" value="1"/>
</dbReference>
<dbReference type="AlphaFoldDB" id="A0A9D1X7W7"/>
<dbReference type="PANTHER" id="PTHR36118">
    <property type="entry name" value="ION-TRANSLOCATING OXIDOREDUCTASE COMPLEX SUBUNIT G"/>
    <property type="match status" value="1"/>
</dbReference>
<dbReference type="SMART" id="SM00900">
    <property type="entry name" value="FMN_bind"/>
    <property type="match status" value="1"/>
</dbReference>
<comment type="cofactor">
    <cofactor evidence="6">
        <name>FMN</name>
        <dbReference type="ChEBI" id="CHEBI:58210"/>
    </cofactor>
</comment>
<keyword evidence="6 8" id="KW-0472">Membrane</keyword>
<evidence type="ECO:0000256" key="6">
    <source>
        <dbReference type="HAMAP-Rule" id="MF_00479"/>
    </source>
</evidence>
<feature type="transmembrane region" description="Helical" evidence="8">
    <location>
        <begin position="12"/>
        <end position="32"/>
    </location>
</feature>
<comment type="caution">
    <text evidence="10">The sequence shown here is derived from an EMBL/GenBank/DDBJ whole genome shotgun (WGS) entry which is preliminary data.</text>
</comment>
<comment type="function">
    <text evidence="6">Part of a membrane-bound complex that couples electron transfer with translocation of ions across the membrane.</text>
</comment>
<dbReference type="GO" id="GO:0010181">
    <property type="term" value="F:FMN binding"/>
    <property type="evidence" value="ECO:0007669"/>
    <property type="project" value="InterPro"/>
</dbReference>
<dbReference type="HAMAP" id="MF_00479">
    <property type="entry name" value="RsxG_RnfG"/>
    <property type="match status" value="1"/>
</dbReference>
<proteinExistence type="inferred from homology"/>
<keyword evidence="1 6" id="KW-0813">Transport</keyword>
<evidence type="ECO:0000256" key="4">
    <source>
        <dbReference type="ARBA" id="ARBA00022643"/>
    </source>
</evidence>
<dbReference type="EC" id="7.-.-.-" evidence="6"/>
<evidence type="ECO:0000256" key="5">
    <source>
        <dbReference type="ARBA" id="ARBA00022982"/>
    </source>
</evidence>
<gene>
    <name evidence="6" type="primary">rnfG</name>
    <name evidence="10" type="ORF">H9977_05880</name>
</gene>
<evidence type="ECO:0000256" key="2">
    <source>
        <dbReference type="ARBA" id="ARBA00022553"/>
    </source>
</evidence>
<evidence type="ECO:0000256" key="1">
    <source>
        <dbReference type="ARBA" id="ARBA00022448"/>
    </source>
</evidence>
<dbReference type="GO" id="GO:0022900">
    <property type="term" value="P:electron transport chain"/>
    <property type="evidence" value="ECO:0007669"/>
    <property type="project" value="UniProtKB-UniRule"/>
</dbReference>
<keyword evidence="3 6" id="KW-0285">Flavoprotein</keyword>
<evidence type="ECO:0000256" key="7">
    <source>
        <dbReference type="SAM" id="MobiDB-lite"/>
    </source>
</evidence>
<dbReference type="GO" id="GO:0009055">
    <property type="term" value="F:electron transfer activity"/>
    <property type="evidence" value="ECO:0007669"/>
    <property type="project" value="InterPro"/>
</dbReference>
<evidence type="ECO:0000313" key="10">
    <source>
        <dbReference type="EMBL" id="HIX74544.1"/>
    </source>
</evidence>
<feature type="compositionally biased region" description="Basic and acidic residues" evidence="7">
    <location>
        <begin position="210"/>
        <end position="220"/>
    </location>
</feature>
<feature type="modified residue" description="FMN phosphoryl threonine" evidence="6">
    <location>
        <position position="172"/>
    </location>
</feature>
<comment type="subcellular location">
    <subcellularLocation>
        <location evidence="6">Cell membrane</location>
        <topology evidence="6">Single-pass membrane protein</topology>
    </subcellularLocation>
</comment>